<accession>A0A709TC38</accession>
<evidence type="ECO:0000256" key="1">
    <source>
        <dbReference type="SAM" id="MobiDB-lite"/>
    </source>
</evidence>
<comment type="caution">
    <text evidence="2">The sequence shown here is derived from an EMBL/GenBank/DDBJ whole genome shotgun (WGS) entry which is preliminary data.</text>
</comment>
<feature type="region of interest" description="Disordered" evidence="1">
    <location>
        <begin position="1"/>
        <end position="36"/>
    </location>
</feature>
<reference evidence="2" key="1">
    <citation type="journal article" date="2018" name="Genome Biol.">
        <title>SKESA: strategic k-mer extension for scrupulous assemblies.</title>
        <authorList>
            <person name="Souvorov A."/>
            <person name="Agarwala R."/>
            <person name="Lipman D.J."/>
        </authorList>
    </citation>
    <scope>NUCLEOTIDE SEQUENCE</scope>
    <source>
        <strain evidence="2">SSI_AA628</strain>
    </source>
</reference>
<protein>
    <submittedName>
        <fullName evidence="2">Uncharacterized protein</fullName>
    </submittedName>
</protein>
<feature type="compositionally biased region" description="Acidic residues" evidence="1">
    <location>
        <begin position="24"/>
        <end position="36"/>
    </location>
</feature>
<sequence>MAGFFDDMFEDTEPSQQVTGDNLPDTESDPDIPGEGSELIEEEDIDAEIETDGVNVGNIVDPVEDNHLPNLDHGLLSDSGVRHRYQGHAVFNNLVRMDWLKAIKLDPEPPRKSWRLNSLRKR</sequence>
<organism evidence="2">
    <name type="scientific">Salmonella typhimurium</name>
    <dbReference type="NCBI Taxonomy" id="90371"/>
    <lineage>
        <taxon>Bacteria</taxon>
        <taxon>Pseudomonadati</taxon>
        <taxon>Pseudomonadota</taxon>
        <taxon>Gammaproteobacteria</taxon>
        <taxon>Enterobacterales</taxon>
        <taxon>Enterobacteriaceae</taxon>
        <taxon>Salmonella</taxon>
    </lineage>
</organism>
<name>A0A709TC38_SALTM</name>
<evidence type="ECO:0000313" key="2">
    <source>
        <dbReference type="EMBL" id="HAD1185167.1"/>
    </source>
</evidence>
<dbReference type="EMBL" id="DAANSC010000015">
    <property type="protein sequence ID" value="HAD1185167.1"/>
    <property type="molecule type" value="Genomic_DNA"/>
</dbReference>
<gene>
    <name evidence="2" type="ORF">G0P18_19010</name>
</gene>
<reference evidence="2" key="2">
    <citation type="submission" date="2019-08" db="EMBL/GenBank/DDBJ databases">
        <authorList>
            <consortium name="NCBI Pathogen Detection Project"/>
        </authorList>
    </citation>
    <scope>NUCLEOTIDE SEQUENCE</scope>
    <source>
        <strain evidence="2">SSI_AA628</strain>
    </source>
</reference>
<dbReference type="AlphaFoldDB" id="A0A709TC38"/>
<proteinExistence type="predicted"/>